<organism evidence="2 3">
    <name type="scientific">Duncaniella muris</name>
    <dbReference type="NCBI Taxonomy" id="2094150"/>
    <lineage>
        <taxon>Bacteria</taxon>
        <taxon>Pseudomonadati</taxon>
        <taxon>Bacteroidota</taxon>
        <taxon>Bacteroidia</taxon>
        <taxon>Bacteroidales</taxon>
        <taxon>Muribaculaceae</taxon>
        <taxon>Duncaniella</taxon>
    </lineage>
</organism>
<accession>A0A2V1IIN8</accession>
<dbReference type="AlphaFoldDB" id="A0A2V1IIN8"/>
<evidence type="ECO:0000313" key="3">
    <source>
        <dbReference type="Proteomes" id="UP000244905"/>
    </source>
</evidence>
<comment type="caution">
    <text evidence="2">The sequence shown here is derived from an EMBL/GenBank/DDBJ whole genome shotgun (WGS) entry which is preliminary data.</text>
</comment>
<sequence length="344" mass="40172">MTNLYIHLLLQVQNHSASDSASISVIRSYVERLARDGGLDLWDWLAIVIAFISLVIAWLMAVWQKRTERNTMKITKEGQIGLLVDYIRHFYTNLVVIISVTEKLKGRFSSHYPSEEHFRKLTIDLEVLHPEAFFHSKEKYNQIHKLLLLLRNYNIEVDVAEKHLCSRSVEPYAKERDLNTLIFKPDLLCRSFLDCIRNLCEDVSKERYGFLSKYPFLAGCLDRISFIKANVSNQQLYSGYISQIRESIIAEAVKRTGNIEAFKRFENIPADGEPEKEILKQKAEILRVESQKIERRYWPEKSSFADMIFPDDKDLFFALLNHNVDTEMNGLNGQHYPKIFILSF</sequence>
<dbReference type="RefSeq" id="WP_107032778.1">
    <property type="nucleotide sequence ID" value="NZ_CAJSYL010000011.1"/>
</dbReference>
<protein>
    <submittedName>
        <fullName evidence="2">Uncharacterized protein</fullName>
    </submittedName>
</protein>
<keyword evidence="1" id="KW-0812">Transmembrane</keyword>
<evidence type="ECO:0000313" key="2">
    <source>
        <dbReference type="EMBL" id="PWB01354.1"/>
    </source>
</evidence>
<keyword evidence="1" id="KW-0472">Membrane</keyword>
<name>A0A2V1IIN8_9BACT</name>
<reference evidence="3" key="1">
    <citation type="submission" date="2018-02" db="EMBL/GenBank/DDBJ databases">
        <authorList>
            <person name="Clavel T."/>
            <person name="Strowig T."/>
        </authorList>
    </citation>
    <scope>NUCLEOTIDE SEQUENCE [LARGE SCALE GENOMIC DNA]</scope>
    <source>
        <strain evidence="3">DSM 103720</strain>
    </source>
</reference>
<dbReference type="Proteomes" id="UP000244905">
    <property type="component" value="Unassembled WGS sequence"/>
</dbReference>
<keyword evidence="3" id="KW-1185">Reference proteome</keyword>
<keyword evidence="1" id="KW-1133">Transmembrane helix</keyword>
<evidence type="ECO:0000256" key="1">
    <source>
        <dbReference type="SAM" id="Phobius"/>
    </source>
</evidence>
<gene>
    <name evidence="2" type="ORF">C5O23_09865</name>
</gene>
<feature type="transmembrane region" description="Helical" evidence="1">
    <location>
        <begin position="44"/>
        <end position="63"/>
    </location>
</feature>
<dbReference type="GeneID" id="82526645"/>
<proteinExistence type="predicted"/>
<dbReference type="EMBL" id="PUEC01000022">
    <property type="protein sequence ID" value="PWB01354.1"/>
    <property type="molecule type" value="Genomic_DNA"/>
</dbReference>